<accession>A0A644WD14</accession>
<evidence type="ECO:0000313" key="1">
    <source>
        <dbReference type="EMBL" id="MPM01427.1"/>
    </source>
</evidence>
<protein>
    <submittedName>
        <fullName evidence="1">Uncharacterized protein</fullName>
    </submittedName>
</protein>
<name>A0A644WD14_9ZZZZ</name>
<comment type="caution">
    <text evidence="1">The sequence shown here is derived from an EMBL/GenBank/DDBJ whole genome shotgun (WGS) entry which is preliminary data.</text>
</comment>
<dbReference type="EMBL" id="VSSQ01000795">
    <property type="protein sequence ID" value="MPM01427.1"/>
    <property type="molecule type" value="Genomic_DNA"/>
</dbReference>
<gene>
    <name evidence="1" type="ORF">SDC9_47667</name>
</gene>
<proteinExistence type="predicted"/>
<sequence length="168" mass="19163">MRNLTMEDARNLYKQTIPKNKIITIADIDIEVTPILSAEEVLDFIYQVMTIVIAQTTDGGQVVNIDWIIRAVTIIKYTNFKLDDVHSERDICGFTELLYGTPLFAMLVGSPERPVYCGNKAYTSPAVDIEQYQAIISTVENTLPKYILWSYFKHKYGDEKNEETKAAN</sequence>
<dbReference type="AlphaFoldDB" id="A0A644WD14"/>
<reference evidence="1" key="1">
    <citation type="submission" date="2019-08" db="EMBL/GenBank/DDBJ databases">
        <authorList>
            <person name="Kucharzyk K."/>
            <person name="Murdoch R.W."/>
            <person name="Higgins S."/>
            <person name="Loffler F."/>
        </authorList>
    </citation>
    <scope>NUCLEOTIDE SEQUENCE</scope>
</reference>
<organism evidence="1">
    <name type="scientific">bioreactor metagenome</name>
    <dbReference type="NCBI Taxonomy" id="1076179"/>
    <lineage>
        <taxon>unclassified sequences</taxon>
        <taxon>metagenomes</taxon>
        <taxon>ecological metagenomes</taxon>
    </lineage>
</organism>